<sequence>MSSSDTGYAGDQEEACTSNKEASLATDKKPNTKGTGNSGFERALAQRALFRSYNHRVKGRKFANNIARTLPGRLSKVSLADDSADR</sequence>
<reference evidence="2" key="1">
    <citation type="submission" date="2022-08" db="EMBL/GenBank/DDBJ databases">
        <authorList>
            <person name="Gutierrez-Valencia J."/>
        </authorList>
    </citation>
    <scope>NUCLEOTIDE SEQUENCE</scope>
</reference>
<organism evidence="2 3">
    <name type="scientific">Linum tenue</name>
    <dbReference type="NCBI Taxonomy" id="586396"/>
    <lineage>
        <taxon>Eukaryota</taxon>
        <taxon>Viridiplantae</taxon>
        <taxon>Streptophyta</taxon>
        <taxon>Embryophyta</taxon>
        <taxon>Tracheophyta</taxon>
        <taxon>Spermatophyta</taxon>
        <taxon>Magnoliopsida</taxon>
        <taxon>eudicotyledons</taxon>
        <taxon>Gunneridae</taxon>
        <taxon>Pentapetalae</taxon>
        <taxon>rosids</taxon>
        <taxon>fabids</taxon>
        <taxon>Malpighiales</taxon>
        <taxon>Linaceae</taxon>
        <taxon>Linum</taxon>
    </lineage>
</organism>
<evidence type="ECO:0000313" key="2">
    <source>
        <dbReference type="EMBL" id="CAI0626361.1"/>
    </source>
</evidence>
<gene>
    <name evidence="2" type="ORF">LITE_LOCUS50825</name>
</gene>
<dbReference type="AlphaFoldDB" id="A0AAV0RZQ8"/>
<dbReference type="Proteomes" id="UP001154282">
    <property type="component" value="Unassembled WGS sequence"/>
</dbReference>
<dbReference type="EMBL" id="CAMGYJ010000011">
    <property type="protein sequence ID" value="CAI0626361.1"/>
    <property type="molecule type" value="Genomic_DNA"/>
</dbReference>
<keyword evidence="3" id="KW-1185">Reference proteome</keyword>
<evidence type="ECO:0000313" key="3">
    <source>
        <dbReference type="Proteomes" id="UP001154282"/>
    </source>
</evidence>
<proteinExistence type="predicted"/>
<evidence type="ECO:0000256" key="1">
    <source>
        <dbReference type="SAM" id="MobiDB-lite"/>
    </source>
</evidence>
<feature type="region of interest" description="Disordered" evidence="1">
    <location>
        <begin position="1"/>
        <end position="40"/>
    </location>
</feature>
<accession>A0AAV0RZQ8</accession>
<name>A0AAV0RZQ8_9ROSI</name>
<comment type="caution">
    <text evidence="2">The sequence shown here is derived from an EMBL/GenBank/DDBJ whole genome shotgun (WGS) entry which is preliminary data.</text>
</comment>
<protein>
    <submittedName>
        <fullName evidence="2">Uncharacterized protein</fullName>
    </submittedName>
</protein>